<feature type="transmembrane region" description="Helical" evidence="2">
    <location>
        <begin position="41"/>
        <end position="59"/>
    </location>
</feature>
<reference evidence="4 5" key="1">
    <citation type="submission" date="2017-09" db="EMBL/GenBank/DDBJ databases">
        <title>Bacterial strain isolated from the female urinary microbiota.</title>
        <authorList>
            <person name="Thomas-White K."/>
            <person name="Kumar N."/>
            <person name="Forster S."/>
            <person name="Putonti C."/>
            <person name="Lawley T."/>
            <person name="Wolfe A.J."/>
        </authorList>
    </citation>
    <scope>NUCLEOTIDE SEQUENCE [LARGE SCALE GENOMIC DNA]</scope>
    <source>
        <strain evidence="4 5">UMB0680</strain>
    </source>
</reference>
<dbReference type="AlphaFoldDB" id="A0A2N6PLA7"/>
<feature type="transmembrane region" description="Helical" evidence="2">
    <location>
        <begin position="71"/>
        <end position="97"/>
    </location>
</feature>
<keyword evidence="2" id="KW-1133">Transmembrane helix</keyword>
<keyword evidence="5" id="KW-1185">Reference proteome</keyword>
<feature type="transmembrane region" description="Helical" evidence="2">
    <location>
        <begin position="179"/>
        <end position="198"/>
    </location>
</feature>
<name>A0A2N6PLA7_9MICO</name>
<organism evidence="4 5">
    <name type="scientific">Brevibacterium luteolum</name>
    <dbReference type="NCBI Taxonomy" id="199591"/>
    <lineage>
        <taxon>Bacteria</taxon>
        <taxon>Bacillati</taxon>
        <taxon>Actinomycetota</taxon>
        <taxon>Actinomycetes</taxon>
        <taxon>Micrococcales</taxon>
        <taxon>Brevibacteriaceae</taxon>
        <taxon>Brevibacterium</taxon>
    </lineage>
</organism>
<dbReference type="EMBL" id="PNFZ01000001">
    <property type="protein sequence ID" value="PMB99480.1"/>
    <property type="molecule type" value="Genomic_DNA"/>
</dbReference>
<dbReference type="InterPro" id="IPR021878">
    <property type="entry name" value="TgpA_N"/>
</dbReference>
<evidence type="ECO:0000313" key="5">
    <source>
        <dbReference type="Proteomes" id="UP000235703"/>
    </source>
</evidence>
<dbReference type="PANTHER" id="PTHR42736">
    <property type="entry name" value="PROTEIN-GLUTAMINE GAMMA-GLUTAMYLTRANSFERASE"/>
    <property type="match status" value="1"/>
</dbReference>
<dbReference type="Pfam" id="PF01841">
    <property type="entry name" value="Transglut_core"/>
    <property type="match status" value="1"/>
</dbReference>
<evidence type="ECO:0000256" key="1">
    <source>
        <dbReference type="SAM" id="MobiDB-lite"/>
    </source>
</evidence>
<dbReference type="PANTHER" id="PTHR42736:SF1">
    <property type="entry name" value="PROTEIN-GLUTAMINE GAMMA-GLUTAMYLTRANSFERASE"/>
    <property type="match status" value="1"/>
</dbReference>
<feature type="transmembrane region" description="Helical" evidence="2">
    <location>
        <begin position="210"/>
        <end position="227"/>
    </location>
</feature>
<sequence length="746" mass="80259">MEATGKEAQVNSRQWIGTLAVIASMSLLAVAMSSVFIDFNWLPPVLIIVLVVALSGALLRMSSRIQASGLTVLLQLVIGLITVLILCVPHTLAFGILPTPGSMLELFAQLGSGIDDMYKVIAPADSTPGFTTILIVGFGLITMLIDGLVSDLHVPKVAGVLLLLVYCIPVFLAPNELRWWHFAAVGAAFIVLMLAPYFEQAESFGPLPPLLAGGLALLLGVGIPVLLPDVSVRPPRQSQQADITVVNPFLDLRSNLADQSDKPVFAYSSSDPLQPPIRLTSVSEFDGQTWKPAEFDIDPFAIAVDGLPNPQGVSTDTTTTEQTMNVNVGGFDQSYLPAPYAPSQIDGVSRRWIFDKDTLTIVGNGEIAADQEYSVTYTSVEPTAEELESSQPVSAGQFADTLALPDDMPAVVGDTADEVTAGARNQWEQAVMLQEYFRSDQFEYSLDAPEEASSDAIADFLSEKAGYCVQFSGAMTAMARSLGIPARIAVGFAPGEETGENAYEVAMSDAHAWPELYFDGIGWVRFEPTPGGPAGTPPPWSQTDGSAGAEDEPTEEPTEEATEEDTEEPTAAETTPAAEDETAGSHADSEGMSLWWIPLAILAVLLLAALPALVRILQRRKRLGEPLDPESVWEEIHALGVDYKLAPASSLPVREHLNELRNAVAEQSADGDADYLPAVFEDLGEAVDQARYLDRSRSDLKHAAPHIDKAGIDEAVESVRAHYDRVAPRSTSLLARLWPASVFHRR</sequence>
<dbReference type="Gene3D" id="3.10.620.30">
    <property type="match status" value="1"/>
</dbReference>
<dbReference type="InterPro" id="IPR038765">
    <property type="entry name" value="Papain-like_cys_pep_sf"/>
</dbReference>
<feature type="transmembrane region" description="Helical" evidence="2">
    <location>
        <begin position="157"/>
        <end position="173"/>
    </location>
</feature>
<dbReference type="InterPro" id="IPR002931">
    <property type="entry name" value="Transglutaminase-like"/>
</dbReference>
<feature type="transmembrane region" description="Helical" evidence="2">
    <location>
        <begin position="594"/>
        <end position="614"/>
    </location>
</feature>
<feature type="transmembrane region" description="Helical" evidence="2">
    <location>
        <begin position="127"/>
        <end position="145"/>
    </location>
</feature>
<evidence type="ECO:0000313" key="4">
    <source>
        <dbReference type="EMBL" id="PMB99480.1"/>
    </source>
</evidence>
<accession>A0A2N6PLA7</accession>
<protein>
    <submittedName>
        <fullName evidence="4">Transglutaminase</fullName>
    </submittedName>
</protein>
<dbReference type="OrthoDB" id="9804023at2"/>
<evidence type="ECO:0000259" key="3">
    <source>
        <dbReference type="SMART" id="SM00460"/>
    </source>
</evidence>
<dbReference type="SUPFAM" id="SSF54001">
    <property type="entry name" value="Cysteine proteinases"/>
    <property type="match status" value="1"/>
</dbReference>
<proteinExistence type="predicted"/>
<evidence type="ECO:0000256" key="2">
    <source>
        <dbReference type="SAM" id="Phobius"/>
    </source>
</evidence>
<keyword evidence="2" id="KW-0472">Membrane</keyword>
<keyword evidence="2" id="KW-0812">Transmembrane</keyword>
<gene>
    <name evidence="4" type="ORF">CJ198_02910</name>
</gene>
<feature type="domain" description="Transglutaminase-like" evidence="3">
    <location>
        <begin position="460"/>
        <end position="530"/>
    </location>
</feature>
<dbReference type="Pfam" id="PF11992">
    <property type="entry name" value="TgpA_N"/>
    <property type="match status" value="1"/>
</dbReference>
<feature type="transmembrane region" description="Helical" evidence="2">
    <location>
        <begin position="15"/>
        <end position="35"/>
    </location>
</feature>
<feature type="compositionally biased region" description="Acidic residues" evidence="1">
    <location>
        <begin position="549"/>
        <end position="570"/>
    </location>
</feature>
<comment type="caution">
    <text evidence="4">The sequence shown here is derived from an EMBL/GenBank/DDBJ whole genome shotgun (WGS) entry which is preliminary data.</text>
</comment>
<dbReference type="InterPro" id="IPR052901">
    <property type="entry name" value="Bact_TGase-like"/>
</dbReference>
<feature type="region of interest" description="Disordered" evidence="1">
    <location>
        <begin position="527"/>
        <end position="586"/>
    </location>
</feature>
<dbReference type="Proteomes" id="UP000235703">
    <property type="component" value="Unassembled WGS sequence"/>
</dbReference>
<dbReference type="SMART" id="SM00460">
    <property type="entry name" value="TGc"/>
    <property type="match status" value="1"/>
</dbReference>